<protein>
    <recommendedName>
        <fullName evidence="4">Ricin B lectin domain-containing protein</fullName>
    </recommendedName>
</protein>
<accession>A0A5N6ERE1</accession>
<keyword evidence="1" id="KW-0732">Signal</keyword>
<dbReference type="InterPro" id="IPR035992">
    <property type="entry name" value="Ricin_B-like_lectins"/>
</dbReference>
<evidence type="ECO:0000256" key="1">
    <source>
        <dbReference type="SAM" id="SignalP"/>
    </source>
</evidence>
<dbReference type="CDD" id="cd23432">
    <property type="entry name" value="beta-trefoil_Ricin_EndoBetaGal-like"/>
    <property type="match status" value="1"/>
</dbReference>
<proteinExistence type="predicted"/>
<sequence length="139" mass="15616">MKASTMFGLLEMLSSQAIALKLDGTYLVESRGTQLYLTAESGQVSFAQDPQAWFFIESETDRYAIVNNDTNQYINCGLTWGALCRTSDVAQLFQIDNISDNVYTFLASGSEWLLHCTEDNKLDLRFTNDDDVKFALTQA</sequence>
<dbReference type="SUPFAM" id="SSF50370">
    <property type="entry name" value="Ricin B-like lectins"/>
    <property type="match status" value="1"/>
</dbReference>
<keyword evidence="3" id="KW-1185">Reference proteome</keyword>
<dbReference type="AlphaFoldDB" id="A0A5N6ERE1"/>
<evidence type="ECO:0000313" key="3">
    <source>
        <dbReference type="Proteomes" id="UP000326799"/>
    </source>
</evidence>
<feature type="chain" id="PRO_5025013350" description="Ricin B lectin domain-containing protein" evidence="1">
    <location>
        <begin position="20"/>
        <end position="139"/>
    </location>
</feature>
<reference evidence="2 3" key="1">
    <citation type="submission" date="2019-04" db="EMBL/GenBank/DDBJ databases">
        <title>Fungal friends and foes A comparative genomics study of 23 Aspergillus species from section Flavi.</title>
        <authorList>
            <consortium name="DOE Joint Genome Institute"/>
            <person name="Kjaerbolling I."/>
            <person name="Vesth T.C."/>
            <person name="Frisvad J.C."/>
            <person name="Nybo J.L."/>
            <person name="Theobald S."/>
            <person name="Kildgaard S."/>
            <person name="Petersen T.I."/>
            <person name="Kuo A."/>
            <person name="Sato A."/>
            <person name="Lyhne E.K."/>
            <person name="Kogle M.E."/>
            <person name="Wiebenga A."/>
            <person name="Kun R.S."/>
            <person name="Lubbers R.J."/>
            <person name="Makela M.R."/>
            <person name="Barry K."/>
            <person name="Chovatia M."/>
            <person name="Clum A."/>
            <person name="Daum C."/>
            <person name="Haridas S."/>
            <person name="He G."/>
            <person name="LaButti K."/>
            <person name="Lipzen A."/>
            <person name="Mondo S."/>
            <person name="Pangilinan J."/>
            <person name="Riley R."/>
            <person name="Salamov A."/>
            <person name="Simmons B.A."/>
            <person name="Magnuson J.K."/>
            <person name="Henrissat B."/>
            <person name="Mortensen U.H."/>
            <person name="Larsen T.O."/>
            <person name="De vries R.P."/>
            <person name="Grigoriev I.V."/>
            <person name="Machida M."/>
            <person name="Baker S.E."/>
            <person name="Andersen M.R."/>
        </authorList>
    </citation>
    <scope>NUCLEOTIDE SEQUENCE [LARGE SCALE GENOMIC DNA]</scope>
    <source>
        <strain evidence="2 3">CBS 126849</strain>
    </source>
</reference>
<evidence type="ECO:0000313" key="2">
    <source>
        <dbReference type="EMBL" id="KAB8219463.1"/>
    </source>
</evidence>
<dbReference type="EMBL" id="ML733438">
    <property type="protein sequence ID" value="KAB8219463.1"/>
    <property type="molecule type" value="Genomic_DNA"/>
</dbReference>
<name>A0A5N6ERE1_9EURO</name>
<evidence type="ECO:0008006" key="4">
    <source>
        <dbReference type="Google" id="ProtNLM"/>
    </source>
</evidence>
<gene>
    <name evidence="2" type="ORF">BDV33DRAFT_108372</name>
</gene>
<organism evidence="2 3">
    <name type="scientific">Aspergillus novoparasiticus</name>
    <dbReference type="NCBI Taxonomy" id="986946"/>
    <lineage>
        <taxon>Eukaryota</taxon>
        <taxon>Fungi</taxon>
        <taxon>Dikarya</taxon>
        <taxon>Ascomycota</taxon>
        <taxon>Pezizomycotina</taxon>
        <taxon>Eurotiomycetes</taxon>
        <taxon>Eurotiomycetidae</taxon>
        <taxon>Eurotiales</taxon>
        <taxon>Aspergillaceae</taxon>
        <taxon>Aspergillus</taxon>
        <taxon>Aspergillus subgen. Circumdati</taxon>
    </lineage>
</organism>
<dbReference type="Proteomes" id="UP000326799">
    <property type="component" value="Unassembled WGS sequence"/>
</dbReference>
<feature type="signal peptide" evidence="1">
    <location>
        <begin position="1"/>
        <end position="19"/>
    </location>
</feature>